<feature type="domain" description="Histidine kinase" evidence="6">
    <location>
        <begin position="498"/>
        <end position="735"/>
    </location>
</feature>
<dbReference type="CDD" id="cd00082">
    <property type="entry name" value="HisKA"/>
    <property type="match status" value="1"/>
</dbReference>
<dbReference type="EC" id="2.7.13.3" evidence="2"/>
<feature type="signal peptide" evidence="5">
    <location>
        <begin position="1"/>
        <end position="19"/>
    </location>
</feature>
<keyword evidence="8" id="KW-1185">Reference proteome</keyword>
<dbReference type="PRINTS" id="PR00344">
    <property type="entry name" value="BCTRLSENSOR"/>
</dbReference>
<evidence type="ECO:0000256" key="2">
    <source>
        <dbReference type="ARBA" id="ARBA00012438"/>
    </source>
</evidence>
<dbReference type="Gene3D" id="1.10.287.130">
    <property type="match status" value="1"/>
</dbReference>
<dbReference type="SUPFAM" id="SSF48452">
    <property type="entry name" value="TPR-like"/>
    <property type="match status" value="2"/>
</dbReference>
<dbReference type="EMBL" id="JADQDM010000010">
    <property type="protein sequence ID" value="MBF9222932.1"/>
    <property type="molecule type" value="Genomic_DNA"/>
</dbReference>
<keyword evidence="4" id="KW-0472">Membrane</keyword>
<dbReference type="SUPFAM" id="SSF47384">
    <property type="entry name" value="Homodimeric domain of signal transducing histidine kinase"/>
    <property type="match status" value="1"/>
</dbReference>
<keyword evidence="4" id="KW-0812">Transmembrane</keyword>
<dbReference type="InterPro" id="IPR036097">
    <property type="entry name" value="HisK_dim/P_sf"/>
</dbReference>
<keyword evidence="5" id="KW-0732">Signal</keyword>
<dbReference type="InterPro" id="IPR036890">
    <property type="entry name" value="HATPase_C_sf"/>
</dbReference>
<keyword evidence="7" id="KW-0808">Transferase</keyword>
<dbReference type="InterPro" id="IPR011990">
    <property type="entry name" value="TPR-like_helical_dom_sf"/>
</dbReference>
<dbReference type="Proteomes" id="UP000618931">
    <property type="component" value="Unassembled WGS sequence"/>
</dbReference>
<keyword evidence="4" id="KW-1133">Transmembrane helix</keyword>
<dbReference type="SUPFAM" id="SSF55874">
    <property type="entry name" value="ATPase domain of HSP90 chaperone/DNA topoisomerase II/histidine kinase"/>
    <property type="match status" value="1"/>
</dbReference>
<comment type="catalytic activity">
    <reaction evidence="1">
        <text>ATP + protein L-histidine = ADP + protein N-phospho-L-histidine.</text>
        <dbReference type="EC" id="2.7.13.3"/>
    </reaction>
</comment>
<dbReference type="Pfam" id="PF02518">
    <property type="entry name" value="HATPase_c"/>
    <property type="match status" value="1"/>
</dbReference>
<dbReference type="SMART" id="SM00387">
    <property type="entry name" value="HATPase_c"/>
    <property type="match status" value="1"/>
</dbReference>
<sequence length="735" mass="81098">MKWIFTVLAAWVLSGAVQAQQRYWDADYDSLARALSRQPADSARLRTLVHLLDLHPTNAAALPLLDQLLALNQRRPALQAGPYRQLRAGLLLRQRGDDAAALDSVKAAISGFDRLDRPVPWLLMDAVTFYNRLNQMAERRRYYDQKLTYYQLRGAAENMAACYVSQGAYYRRVGDYNRAINHTLRAADVALGFSRKLHINELIVTGGLYADWGNHAKAVQYLSQAQALPEFRRVQGTNRVFTFLALSRLRAQQGQYPEALRSADSALAAHVAEPYERQLDRACALVQKAAVLLQMRTPAPAGPLLRRAQQLDDSLDLPASGGPGEFELDATWARYHAALGHHQQAEHHWRRAYQKATAAKLDKLRPRYLQELAAFYDARGQLVEAQRYSRAYIALVDTLDAAQAAFRVAQYENERVEQAKNAQINDLRQAQAVQAERLRLGGWLLLGALLAVALVSGLGAFSYRQLRVNRRTLDQLRQTQSQLVQAEKMAFLGELTAGIAHELQNPLNFMKNFAEVSTDLVEDMHGAGPARATGLEQEILAGLKQNLQQISQHGQRASSIIKDMLAHSRAGTGPRGLCDLNALTQEALTLAYEGLRAQDKTFRATLGQDFAAALAPVAVVGPDLSRVLLNLCTNAFHAVRERQRAAPGPYEPAVTVSTRAVPNGVEIRVRDNGTGMPESVKARVFEPFFTTKAADEGTGLGLSLSHDIVTKGHGGTLTVESRVGVGTEFVITLPA</sequence>
<dbReference type="Gene3D" id="3.30.565.10">
    <property type="entry name" value="Histidine kinase-like ATPase, C-terminal domain"/>
    <property type="match status" value="1"/>
</dbReference>
<dbReference type="InterPro" id="IPR003594">
    <property type="entry name" value="HATPase_dom"/>
</dbReference>
<dbReference type="PROSITE" id="PS50109">
    <property type="entry name" value="HIS_KIN"/>
    <property type="match status" value="1"/>
</dbReference>
<dbReference type="PANTHER" id="PTHR43065:SF42">
    <property type="entry name" value="TWO-COMPONENT SENSOR PPRA"/>
    <property type="match status" value="1"/>
</dbReference>
<evidence type="ECO:0000259" key="6">
    <source>
        <dbReference type="PROSITE" id="PS50109"/>
    </source>
</evidence>
<comment type="caution">
    <text evidence="7">The sequence shown here is derived from an EMBL/GenBank/DDBJ whole genome shotgun (WGS) entry which is preliminary data.</text>
</comment>
<dbReference type="InterPro" id="IPR005467">
    <property type="entry name" value="His_kinase_dom"/>
</dbReference>
<evidence type="ECO:0000313" key="8">
    <source>
        <dbReference type="Proteomes" id="UP000618931"/>
    </source>
</evidence>
<evidence type="ECO:0000256" key="4">
    <source>
        <dbReference type="SAM" id="Phobius"/>
    </source>
</evidence>
<keyword evidence="3" id="KW-0597">Phosphoprotein</keyword>
<dbReference type="Gene3D" id="1.25.40.10">
    <property type="entry name" value="Tetratricopeptide repeat domain"/>
    <property type="match status" value="2"/>
</dbReference>
<evidence type="ECO:0000256" key="1">
    <source>
        <dbReference type="ARBA" id="ARBA00000085"/>
    </source>
</evidence>
<feature type="transmembrane region" description="Helical" evidence="4">
    <location>
        <begin position="440"/>
        <end position="461"/>
    </location>
</feature>
<proteinExistence type="predicted"/>
<accession>A0ABS0I8M8</accession>
<keyword evidence="7" id="KW-0418">Kinase</keyword>
<evidence type="ECO:0000256" key="5">
    <source>
        <dbReference type="SAM" id="SignalP"/>
    </source>
</evidence>
<dbReference type="PANTHER" id="PTHR43065">
    <property type="entry name" value="SENSOR HISTIDINE KINASE"/>
    <property type="match status" value="1"/>
</dbReference>
<dbReference type="Pfam" id="PF00512">
    <property type="entry name" value="HisKA"/>
    <property type="match status" value="1"/>
</dbReference>
<organism evidence="7 8">
    <name type="scientific">Hymenobacter ruricola</name>
    <dbReference type="NCBI Taxonomy" id="2791023"/>
    <lineage>
        <taxon>Bacteria</taxon>
        <taxon>Pseudomonadati</taxon>
        <taxon>Bacteroidota</taxon>
        <taxon>Cytophagia</taxon>
        <taxon>Cytophagales</taxon>
        <taxon>Hymenobacteraceae</taxon>
        <taxon>Hymenobacter</taxon>
    </lineage>
</organism>
<dbReference type="SMART" id="SM00388">
    <property type="entry name" value="HisKA"/>
    <property type="match status" value="1"/>
</dbReference>
<feature type="chain" id="PRO_5045401336" description="histidine kinase" evidence="5">
    <location>
        <begin position="20"/>
        <end position="735"/>
    </location>
</feature>
<dbReference type="InterPro" id="IPR003661">
    <property type="entry name" value="HisK_dim/P_dom"/>
</dbReference>
<evidence type="ECO:0000313" key="7">
    <source>
        <dbReference type="EMBL" id="MBF9222932.1"/>
    </source>
</evidence>
<evidence type="ECO:0000256" key="3">
    <source>
        <dbReference type="ARBA" id="ARBA00022553"/>
    </source>
</evidence>
<dbReference type="InterPro" id="IPR004358">
    <property type="entry name" value="Sig_transdc_His_kin-like_C"/>
</dbReference>
<dbReference type="GO" id="GO:0016301">
    <property type="term" value="F:kinase activity"/>
    <property type="evidence" value="ECO:0007669"/>
    <property type="project" value="UniProtKB-KW"/>
</dbReference>
<dbReference type="RefSeq" id="WP_196294378.1">
    <property type="nucleotide sequence ID" value="NZ_JADQDM010000010.1"/>
</dbReference>
<gene>
    <name evidence="7" type="ORF">I2H31_17640</name>
</gene>
<name>A0ABS0I8M8_9BACT</name>
<protein>
    <recommendedName>
        <fullName evidence="2">histidine kinase</fullName>
        <ecNumber evidence="2">2.7.13.3</ecNumber>
    </recommendedName>
</protein>
<reference evidence="7 8" key="1">
    <citation type="submission" date="2020-11" db="EMBL/GenBank/DDBJ databases">
        <authorList>
            <person name="Kim M.K."/>
        </authorList>
    </citation>
    <scope>NUCLEOTIDE SEQUENCE [LARGE SCALE GENOMIC DNA]</scope>
    <source>
        <strain evidence="7 8">BT662</strain>
    </source>
</reference>